<dbReference type="CDD" id="cd09275">
    <property type="entry name" value="RNase_HI_RT_DIRS1"/>
    <property type="match status" value="1"/>
</dbReference>
<comment type="caution">
    <text evidence="2">The sequence shown here is derived from an EMBL/GenBank/DDBJ whole genome shotgun (WGS) entry which is preliminary data.</text>
</comment>
<evidence type="ECO:0000259" key="1">
    <source>
        <dbReference type="PROSITE" id="PS50878"/>
    </source>
</evidence>
<dbReference type="SUPFAM" id="SSF56672">
    <property type="entry name" value="DNA/RNA polymerases"/>
    <property type="match status" value="1"/>
</dbReference>
<protein>
    <recommendedName>
        <fullName evidence="1">Reverse transcriptase domain-containing protein</fullName>
    </recommendedName>
</protein>
<dbReference type="InterPro" id="IPR000477">
    <property type="entry name" value="RT_dom"/>
</dbReference>
<dbReference type="SUPFAM" id="SSF52266">
    <property type="entry name" value="SGNH hydrolase"/>
    <property type="match status" value="1"/>
</dbReference>
<dbReference type="InterPro" id="IPR052055">
    <property type="entry name" value="Hepadnavirus_pol/RT"/>
</dbReference>
<name>A0AAN8PKT6_PATCE</name>
<dbReference type="AlphaFoldDB" id="A0AAN8PKT6"/>
<dbReference type="Pfam" id="PF00078">
    <property type="entry name" value="RVT_1"/>
    <property type="match status" value="1"/>
</dbReference>
<evidence type="ECO:0000313" key="3">
    <source>
        <dbReference type="Proteomes" id="UP001347796"/>
    </source>
</evidence>
<dbReference type="InterPro" id="IPR043128">
    <property type="entry name" value="Rev_trsase/Diguanyl_cyclase"/>
</dbReference>
<reference evidence="2 3" key="1">
    <citation type="submission" date="2024-01" db="EMBL/GenBank/DDBJ databases">
        <title>The genome of the rayed Mediterranean limpet Patella caerulea (Linnaeus, 1758).</title>
        <authorList>
            <person name="Anh-Thu Weber A."/>
            <person name="Halstead-Nussloch G."/>
        </authorList>
    </citation>
    <scope>NUCLEOTIDE SEQUENCE [LARGE SCALE GENOMIC DNA]</scope>
    <source>
        <strain evidence="2">AATW-2023a</strain>
        <tissue evidence="2">Whole specimen</tissue>
    </source>
</reference>
<dbReference type="Proteomes" id="UP001347796">
    <property type="component" value="Unassembled WGS sequence"/>
</dbReference>
<proteinExistence type="predicted"/>
<gene>
    <name evidence="2" type="ORF">SNE40_013203</name>
</gene>
<keyword evidence="3" id="KW-1185">Reference proteome</keyword>
<dbReference type="PANTHER" id="PTHR33050:SF7">
    <property type="entry name" value="RIBONUCLEASE H"/>
    <property type="match status" value="1"/>
</dbReference>
<evidence type="ECO:0000313" key="2">
    <source>
        <dbReference type="EMBL" id="KAK6178409.1"/>
    </source>
</evidence>
<organism evidence="2 3">
    <name type="scientific">Patella caerulea</name>
    <name type="common">Rayed Mediterranean limpet</name>
    <dbReference type="NCBI Taxonomy" id="87958"/>
    <lineage>
        <taxon>Eukaryota</taxon>
        <taxon>Metazoa</taxon>
        <taxon>Spiralia</taxon>
        <taxon>Lophotrochozoa</taxon>
        <taxon>Mollusca</taxon>
        <taxon>Gastropoda</taxon>
        <taxon>Patellogastropoda</taxon>
        <taxon>Patelloidea</taxon>
        <taxon>Patellidae</taxon>
        <taxon>Patella</taxon>
    </lineage>
</organism>
<feature type="domain" description="Reverse transcriptase" evidence="1">
    <location>
        <begin position="1"/>
        <end position="150"/>
    </location>
</feature>
<sequence length="709" mass="80790">MRNTPISLDSLNDVPRIIDQGSFMTKLDDKSGYDHVFVSKNSRSLLGFEWKGVYYVCNTIPFGWKNSAYVYHTLSKLVASYLRFLGVNNLVYIDDRLIGSLNMENETSIRRAKIAVYMSCELVIRLGYFVGIPKCVLIPSQKIVYLGMIIDSIHQTFALTETKIEKFVYLREEILALNRVNLLSLQRFAGKCLSFSLAIPGAKLFVGTCFRTIATNFTVNSKDYIPISKELKEEIEFWRFLENYNRIFRWKAEFHKTLGLATDASDFKWAGILNNGIRNLEISDYWTQTEMSLPILLKESKALFNSLLAFSQEIRDSRLDILIDNKGLIDSWNNQCSRSYYELNQILKQILFVLLEHNTSLKLILIPSKDNPADVPSRSLSKSDVMISDLSFKRIDLIFGPHTVDLMSLDCNCVKDRHGHPLKHFTPYNTPFSGGTNVFSQTLSRNENYYVFPPFCLILPILRFVQAQNVECTIIVPALLPVPIWFPVLLAMAKHFVILAYKGDKHALMYPSKKGFFHDKIGIPWNLWGFRINTSYNSGHVDMWRIPETHFSVVILGDSIIKRLQERVNAKVLCIPGGKINDIEHNLTGLLNYSSCIYLFIHVGINDIMDKRTRHSEYNLKVSLRKLANKLNIAGEVTVFLSQVVKTSDITLNRQVTIFNEHLASLAAENHHWGLISNDNIVTSDLADGLHLGDSGLSKLITNCALPCV</sequence>
<accession>A0AAN8PKT6</accession>
<dbReference type="PROSITE" id="PS50878">
    <property type="entry name" value="RT_POL"/>
    <property type="match status" value="1"/>
</dbReference>
<dbReference type="PANTHER" id="PTHR33050">
    <property type="entry name" value="REVERSE TRANSCRIPTASE DOMAIN-CONTAINING PROTEIN"/>
    <property type="match status" value="1"/>
</dbReference>
<dbReference type="InterPro" id="IPR043502">
    <property type="entry name" value="DNA/RNA_pol_sf"/>
</dbReference>
<dbReference type="Gene3D" id="3.30.70.270">
    <property type="match status" value="1"/>
</dbReference>
<dbReference type="EMBL" id="JAZGQO010000009">
    <property type="protein sequence ID" value="KAK6178409.1"/>
    <property type="molecule type" value="Genomic_DNA"/>
</dbReference>
<dbReference type="Gene3D" id="3.40.50.12690">
    <property type="match status" value="1"/>
</dbReference>